<gene>
    <name evidence="7" type="ORF">JZL65_06860</name>
</gene>
<keyword evidence="4" id="KW-0997">Cell inner membrane</keyword>
<name>A0A9E6MVS3_9PROT</name>
<dbReference type="SUPFAM" id="SSF53850">
    <property type="entry name" value="Periplasmic binding protein-like II"/>
    <property type="match status" value="1"/>
</dbReference>
<dbReference type="Proteomes" id="UP000683551">
    <property type="component" value="Chromosome"/>
</dbReference>
<proteinExistence type="predicted"/>
<evidence type="ECO:0000256" key="4">
    <source>
        <dbReference type="ARBA" id="ARBA00022519"/>
    </source>
</evidence>
<protein>
    <submittedName>
        <fullName evidence="7">ABC transporter substrate-binding protein</fullName>
    </submittedName>
</protein>
<reference evidence="7" key="1">
    <citation type="submission" date="2021-02" db="EMBL/GenBank/DDBJ databases">
        <title>Comparative genomics of Ferrovum myxofaciens strains, predominant extremophile bacteria forming large biofilm stalactites in acid mine ecosystems.</title>
        <authorList>
            <person name="Burkartova K."/>
            <person name="Ridl J."/>
            <person name="Pajer P."/>
            <person name="Falteisek L."/>
        </authorList>
    </citation>
    <scope>NUCLEOTIDE SEQUENCE</scope>
    <source>
        <strain evidence="7">MI1III</strain>
    </source>
</reference>
<dbReference type="GO" id="GO:0012505">
    <property type="term" value="C:endomembrane system"/>
    <property type="evidence" value="ECO:0007669"/>
    <property type="project" value="UniProtKB-SubCell"/>
</dbReference>
<evidence type="ECO:0000256" key="1">
    <source>
        <dbReference type="ARBA" id="ARBA00004308"/>
    </source>
</evidence>
<keyword evidence="6" id="KW-0472">Membrane</keyword>
<dbReference type="Gene3D" id="3.40.190.10">
    <property type="entry name" value="Periplasmic binding protein-like II"/>
    <property type="match status" value="2"/>
</dbReference>
<organism evidence="7 8">
    <name type="scientific">Ferrovum myxofaciens</name>
    <dbReference type="NCBI Taxonomy" id="416213"/>
    <lineage>
        <taxon>Bacteria</taxon>
        <taxon>Pseudomonadati</taxon>
        <taxon>Pseudomonadota</taxon>
        <taxon>Betaproteobacteria</taxon>
        <taxon>Ferrovales</taxon>
        <taxon>Ferrovaceae</taxon>
        <taxon>Ferrovum</taxon>
    </lineage>
</organism>
<dbReference type="Pfam" id="PF13379">
    <property type="entry name" value="NMT1_2"/>
    <property type="match status" value="1"/>
</dbReference>
<evidence type="ECO:0000256" key="3">
    <source>
        <dbReference type="ARBA" id="ARBA00022475"/>
    </source>
</evidence>
<dbReference type="CDD" id="cd13553">
    <property type="entry name" value="PBP2_NrtA_CpmA_like"/>
    <property type="match status" value="1"/>
</dbReference>
<dbReference type="RefSeq" id="WP_273121376.1">
    <property type="nucleotide sequence ID" value="NZ_CP053675.1"/>
</dbReference>
<evidence type="ECO:0000313" key="7">
    <source>
        <dbReference type="EMBL" id="QWY76241.1"/>
    </source>
</evidence>
<dbReference type="EMBL" id="CP071137">
    <property type="protein sequence ID" value="QWY76241.1"/>
    <property type="molecule type" value="Genomic_DNA"/>
</dbReference>
<dbReference type="AlphaFoldDB" id="A0A9E6MVS3"/>
<accession>A0A9E6MVS3</accession>
<evidence type="ECO:0000256" key="5">
    <source>
        <dbReference type="ARBA" id="ARBA00022729"/>
    </source>
</evidence>
<dbReference type="GeneID" id="301708929"/>
<comment type="subcellular location">
    <subcellularLocation>
        <location evidence="1">Endomembrane system</location>
    </subcellularLocation>
</comment>
<dbReference type="InterPro" id="IPR044527">
    <property type="entry name" value="NrtA/CpmA_ABC-bd_dom"/>
</dbReference>
<evidence type="ECO:0000256" key="2">
    <source>
        <dbReference type="ARBA" id="ARBA00022448"/>
    </source>
</evidence>
<keyword evidence="5" id="KW-0732">Signal</keyword>
<dbReference type="PANTHER" id="PTHR30024">
    <property type="entry name" value="ALIPHATIC SULFONATES-BINDING PROTEIN-RELATED"/>
    <property type="match status" value="1"/>
</dbReference>
<keyword evidence="2" id="KW-0813">Transport</keyword>
<keyword evidence="3" id="KW-1003">Cell membrane</keyword>
<evidence type="ECO:0000256" key="6">
    <source>
        <dbReference type="ARBA" id="ARBA00023136"/>
    </source>
</evidence>
<evidence type="ECO:0000313" key="8">
    <source>
        <dbReference type="Proteomes" id="UP000683551"/>
    </source>
</evidence>
<sequence length="384" mass="42635">MNTWLTGTDKPEIKEVHLGFMPLTDCASLVIASLGQFDRRHGIKICLSRENSWASIRDRLLNGSLDAAQGLYGLVYGVQLGIGGLQRDMAVLMNLNHNGQAITLSQALADRGITGGESLANAIIHKKQRFTFAQTFPTGTHALWLYYWLAAWGIHPLRDLQISSVPPPEMVERMSADQMQGFCAGEPWNALAVERGIGVTVTTSQSIWPDHPEKVLTTTATWAQSHPHSARALIAAILDASRWLDSSPENRAITAALMAQPNFLDLPSELILARLQGRYQDGLGHQWQDSHSLKFFADGAVNYPYLSDGLWFMTQHKRWGMLTEHPDYHAVAQQVQRLDLYRDGAEAAAVSLPVSPYRRSCLFDGGVWDGQDPKRYADQFTLTA</sequence>
<dbReference type="PANTHER" id="PTHR30024:SF7">
    <property type="entry name" value="NITRATE_NITRITE BINDING PROTEIN NRTA"/>
    <property type="match status" value="1"/>
</dbReference>